<protein>
    <submittedName>
        <fullName evidence="2">Uncharacterized protein</fullName>
    </submittedName>
</protein>
<feature type="transmembrane region" description="Helical" evidence="1">
    <location>
        <begin position="83"/>
        <end position="103"/>
    </location>
</feature>
<sequence length="137" mass="14983">MSHLSYTQVNTVGQLTARTELDTYLLTRLAGLAFLLGGITMLIQLLTACFNLILLIEGGYLLTHRHRPLFNLHLKGAVPMPGLYLFWGVALIIVAVIIEILALTCSVVITLSAIAVACLLELAMTLTVVRTLIPWLL</sequence>
<comment type="caution">
    <text evidence="2">The sequence shown here is derived from an EMBL/GenBank/DDBJ whole genome shotgun (WGS) entry which is preliminary data.</text>
</comment>
<evidence type="ECO:0000256" key="1">
    <source>
        <dbReference type="SAM" id="Phobius"/>
    </source>
</evidence>
<proteinExistence type="predicted"/>
<feature type="transmembrane region" description="Helical" evidence="1">
    <location>
        <begin position="109"/>
        <end position="133"/>
    </location>
</feature>
<evidence type="ECO:0000313" key="2">
    <source>
        <dbReference type="EMBL" id="MPQ34379.1"/>
    </source>
</evidence>
<feature type="transmembrane region" description="Helical" evidence="1">
    <location>
        <begin position="29"/>
        <end position="62"/>
    </location>
</feature>
<organism evidence="2 3">
    <name type="scientific">Limosilactobacillus fermentum</name>
    <name type="common">Lactobacillus fermentum</name>
    <dbReference type="NCBI Taxonomy" id="1613"/>
    <lineage>
        <taxon>Bacteria</taxon>
        <taxon>Bacillati</taxon>
        <taxon>Bacillota</taxon>
        <taxon>Bacilli</taxon>
        <taxon>Lactobacillales</taxon>
        <taxon>Lactobacillaceae</taxon>
        <taxon>Limosilactobacillus</taxon>
    </lineage>
</organism>
<dbReference type="AlphaFoldDB" id="A0A843QWX8"/>
<keyword evidence="1" id="KW-0812">Transmembrane</keyword>
<gene>
    <name evidence="2" type="ORF">GC247_00210</name>
</gene>
<evidence type="ECO:0000313" key="3">
    <source>
        <dbReference type="Proteomes" id="UP000466799"/>
    </source>
</evidence>
<keyword evidence="1" id="KW-1133">Transmembrane helix</keyword>
<accession>A0A843QWX8</accession>
<name>A0A843QWX8_LIMFE</name>
<reference evidence="2 3" key="1">
    <citation type="submission" date="2019-10" db="EMBL/GenBank/DDBJ databases">
        <title>Genome Sequencing and assembly of Lactobacillus fermentum I2, a lactic acid bacteria.</title>
        <authorList>
            <person name="Lopes L.S."/>
            <person name="Persinoti G.F."/>
            <person name="Riano-Pachon D.M."/>
            <person name="Labate C.A."/>
        </authorList>
    </citation>
    <scope>NUCLEOTIDE SEQUENCE [LARGE SCALE GENOMIC DNA]</scope>
    <source>
        <strain evidence="2 3">I2</strain>
    </source>
</reference>
<keyword evidence="1" id="KW-0472">Membrane</keyword>
<dbReference type="EMBL" id="WHJL01000002">
    <property type="protein sequence ID" value="MPQ34379.1"/>
    <property type="molecule type" value="Genomic_DNA"/>
</dbReference>
<dbReference type="Proteomes" id="UP000466799">
    <property type="component" value="Unassembled WGS sequence"/>
</dbReference>